<comment type="caution">
    <text evidence="1">The sequence shown here is derived from an EMBL/GenBank/DDBJ whole genome shotgun (WGS) entry which is preliminary data.</text>
</comment>
<sequence length="151" mass="16972">MMPELHGPLPLQQELPTEIASPFRREDVAGDWCNLHGESDWDDATSHAHTMIAGNLLHLPHGSNDRREWQLRHSQFKLHIPERQISFRCRSPFGADLPDRRAGAQARHGVSAKRRKLAGDRPFGWPGDSVAFSGSHGVAGRGSLEECRWKI</sequence>
<organism evidence="1 2">
    <name type="scientific">Deinococcus antarcticus</name>
    <dbReference type="NCBI Taxonomy" id="1298767"/>
    <lineage>
        <taxon>Bacteria</taxon>
        <taxon>Thermotogati</taxon>
        <taxon>Deinococcota</taxon>
        <taxon>Deinococci</taxon>
        <taxon>Deinococcales</taxon>
        <taxon>Deinococcaceae</taxon>
        <taxon>Deinococcus</taxon>
    </lineage>
</organism>
<proteinExistence type="predicted"/>
<name>A0ABV8A602_9DEIO</name>
<evidence type="ECO:0000313" key="1">
    <source>
        <dbReference type="EMBL" id="MFC3859946.1"/>
    </source>
</evidence>
<dbReference type="Proteomes" id="UP001595748">
    <property type="component" value="Unassembled WGS sequence"/>
</dbReference>
<keyword evidence="2" id="KW-1185">Reference proteome</keyword>
<dbReference type="EMBL" id="JBHRZF010000036">
    <property type="protein sequence ID" value="MFC3859946.1"/>
    <property type="molecule type" value="Genomic_DNA"/>
</dbReference>
<protein>
    <submittedName>
        <fullName evidence="1">Uncharacterized protein</fullName>
    </submittedName>
</protein>
<dbReference type="RefSeq" id="WP_380076105.1">
    <property type="nucleotide sequence ID" value="NZ_JBHRZF010000036.1"/>
</dbReference>
<evidence type="ECO:0000313" key="2">
    <source>
        <dbReference type="Proteomes" id="UP001595748"/>
    </source>
</evidence>
<accession>A0ABV8A602</accession>
<gene>
    <name evidence="1" type="ORF">ACFOPQ_04090</name>
</gene>
<reference evidence="2" key="1">
    <citation type="journal article" date="2019" name="Int. J. Syst. Evol. Microbiol.">
        <title>The Global Catalogue of Microorganisms (GCM) 10K type strain sequencing project: providing services to taxonomists for standard genome sequencing and annotation.</title>
        <authorList>
            <consortium name="The Broad Institute Genomics Platform"/>
            <consortium name="The Broad Institute Genome Sequencing Center for Infectious Disease"/>
            <person name="Wu L."/>
            <person name="Ma J."/>
        </authorList>
    </citation>
    <scope>NUCLEOTIDE SEQUENCE [LARGE SCALE GENOMIC DNA]</scope>
    <source>
        <strain evidence="2">CCTCC AB 2013263</strain>
    </source>
</reference>